<keyword evidence="1" id="KW-0812">Transmembrane</keyword>
<evidence type="ECO:0000313" key="2">
    <source>
        <dbReference type="EMBL" id="QCI60860.1"/>
    </source>
</evidence>
<feature type="transmembrane region" description="Helical" evidence="1">
    <location>
        <begin position="12"/>
        <end position="41"/>
    </location>
</feature>
<organism evidence="2 3">
    <name type="scientific">Dysosmobacter welbionis</name>
    <dbReference type="NCBI Taxonomy" id="2093857"/>
    <lineage>
        <taxon>Bacteria</taxon>
        <taxon>Bacillati</taxon>
        <taxon>Bacillota</taxon>
        <taxon>Clostridia</taxon>
        <taxon>Eubacteriales</taxon>
        <taxon>Oscillospiraceae</taxon>
        <taxon>Dysosmobacter</taxon>
    </lineage>
</organism>
<reference evidence="3" key="1">
    <citation type="submission" date="2018-12" db="EMBL/GenBank/DDBJ databases">
        <title>Dusodibacter welbiota gen. nov., sp. nov., isolated from human faeces and emended description of the Oscillibacter genus.</title>
        <authorList>
            <person name="Le Roy T."/>
            <person name="Van der Smissen P."/>
            <person name="Delzenne N."/>
            <person name="Muccioli G."/>
            <person name="Collet J.F."/>
            <person name="Cani P.D."/>
        </authorList>
    </citation>
    <scope>NUCLEOTIDE SEQUENCE [LARGE SCALE GENOMIC DNA]</scope>
    <source>
        <strain evidence="3">J115</strain>
    </source>
</reference>
<feature type="transmembrane region" description="Helical" evidence="1">
    <location>
        <begin position="47"/>
        <end position="66"/>
    </location>
</feature>
<keyword evidence="1" id="KW-0472">Membrane</keyword>
<dbReference type="AlphaFoldDB" id="A0A4D7AY18"/>
<gene>
    <name evidence="2" type="ORF">EIO64_17960</name>
</gene>
<evidence type="ECO:0000256" key="1">
    <source>
        <dbReference type="SAM" id="Phobius"/>
    </source>
</evidence>
<dbReference type="KEGG" id="obj:EIO64_17960"/>
<dbReference type="Proteomes" id="UP000298642">
    <property type="component" value="Chromosome"/>
</dbReference>
<sequence>MGNGRKQTALWLVFVEGAALSLGIYLLLTVLLSALVVKAVLPEEGSFPAVAASCCLASFAGAMLSVRRSSWGSLASAMVSAAGFLLAVVAVALLCWQQITWLGRGGVLLLCGAGGGLLAGLLGGRRRKRKRRPVRRGRKA</sequence>
<keyword evidence="1" id="KW-1133">Transmembrane helix</keyword>
<proteinExistence type="predicted"/>
<feature type="transmembrane region" description="Helical" evidence="1">
    <location>
        <begin position="105"/>
        <end position="123"/>
    </location>
</feature>
<dbReference type="RefSeq" id="WP_021752115.1">
    <property type="nucleotide sequence ID" value="NZ_CAUWCU010000022.1"/>
</dbReference>
<dbReference type="GeneID" id="89521051"/>
<accession>A0A4D7AY18</accession>
<feature type="transmembrane region" description="Helical" evidence="1">
    <location>
        <begin position="78"/>
        <end position="99"/>
    </location>
</feature>
<evidence type="ECO:0000313" key="3">
    <source>
        <dbReference type="Proteomes" id="UP000298642"/>
    </source>
</evidence>
<dbReference type="EMBL" id="CP034413">
    <property type="protein sequence ID" value="QCI60860.1"/>
    <property type="molecule type" value="Genomic_DNA"/>
</dbReference>
<protein>
    <submittedName>
        <fullName evidence="2">DUF3792 family protein</fullName>
    </submittedName>
</protein>
<keyword evidence="3" id="KW-1185">Reference proteome</keyword>
<name>A0A4D7AY18_9FIRM</name>